<feature type="transmembrane region" description="Helical" evidence="8">
    <location>
        <begin position="311"/>
        <end position="334"/>
    </location>
</feature>
<dbReference type="Pfam" id="PF03062">
    <property type="entry name" value="MBOAT"/>
    <property type="match status" value="1"/>
</dbReference>
<dbReference type="InterPro" id="IPR004299">
    <property type="entry name" value="MBOAT_fam"/>
</dbReference>
<dbReference type="GO" id="GO:0005886">
    <property type="term" value="C:plasma membrane"/>
    <property type="evidence" value="ECO:0007669"/>
    <property type="project" value="UniProtKB-SubCell"/>
</dbReference>
<evidence type="ECO:0000256" key="5">
    <source>
        <dbReference type="ARBA" id="ARBA00022989"/>
    </source>
</evidence>
<dbReference type="GO" id="GO:0042121">
    <property type="term" value="P:alginic acid biosynthetic process"/>
    <property type="evidence" value="ECO:0007669"/>
    <property type="project" value="InterPro"/>
</dbReference>
<dbReference type="PANTHER" id="PTHR13285:SF18">
    <property type="entry name" value="PROTEIN-CYSTEINE N-PALMITOYLTRANSFERASE RASP"/>
    <property type="match status" value="1"/>
</dbReference>
<dbReference type="InterPro" id="IPR051085">
    <property type="entry name" value="MB_O-acyltransferase"/>
</dbReference>
<proteinExistence type="inferred from homology"/>
<keyword evidence="7" id="KW-0012">Acyltransferase</keyword>
<keyword evidence="5 8" id="KW-1133">Transmembrane helix</keyword>
<evidence type="ECO:0000256" key="7">
    <source>
        <dbReference type="PIRNR" id="PIRNR016636"/>
    </source>
</evidence>
<evidence type="ECO:0000256" key="4">
    <source>
        <dbReference type="ARBA" id="ARBA00022692"/>
    </source>
</evidence>
<evidence type="ECO:0000256" key="1">
    <source>
        <dbReference type="ARBA" id="ARBA00004651"/>
    </source>
</evidence>
<feature type="transmembrane region" description="Helical" evidence="8">
    <location>
        <begin position="6"/>
        <end position="23"/>
    </location>
</feature>
<keyword evidence="3 7" id="KW-1003">Cell membrane</keyword>
<comment type="subcellular location">
    <subcellularLocation>
        <location evidence="1">Cell membrane</location>
        <topology evidence="1">Multi-pass membrane protein</topology>
    </subcellularLocation>
</comment>
<protein>
    <submittedName>
        <fullName evidence="9">MBOAT family protein</fullName>
    </submittedName>
</protein>
<dbReference type="GO" id="GO:0016746">
    <property type="term" value="F:acyltransferase activity"/>
    <property type="evidence" value="ECO:0007669"/>
    <property type="project" value="UniProtKB-KW"/>
</dbReference>
<evidence type="ECO:0000313" key="9">
    <source>
        <dbReference type="EMBL" id="QIP11562.1"/>
    </source>
</evidence>
<evidence type="ECO:0000256" key="8">
    <source>
        <dbReference type="SAM" id="Phobius"/>
    </source>
</evidence>
<name>A0A6G9AGG3_9BACT</name>
<reference evidence="9 10" key="1">
    <citation type="submission" date="2020-03" db="EMBL/GenBank/DDBJ databases">
        <authorList>
            <person name="Kim M.K."/>
        </authorList>
    </citation>
    <scope>NUCLEOTIDE SEQUENCE [LARGE SCALE GENOMIC DNA]</scope>
    <source>
        <strain evidence="9 10">BT328</strain>
    </source>
</reference>
<organism evidence="9 10">
    <name type="scientific">Spirosoma aureum</name>
    <dbReference type="NCBI Taxonomy" id="2692134"/>
    <lineage>
        <taxon>Bacteria</taxon>
        <taxon>Pseudomonadati</taxon>
        <taxon>Bacteroidota</taxon>
        <taxon>Cytophagia</taxon>
        <taxon>Cytophagales</taxon>
        <taxon>Cytophagaceae</taxon>
        <taxon>Spirosoma</taxon>
    </lineage>
</organism>
<dbReference type="EMBL" id="CP050063">
    <property type="protein sequence ID" value="QIP11562.1"/>
    <property type="molecule type" value="Genomic_DNA"/>
</dbReference>
<keyword evidence="4 8" id="KW-0812">Transmembrane</keyword>
<dbReference type="RefSeq" id="WP_167204872.1">
    <property type="nucleotide sequence ID" value="NZ_CP050063.1"/>
</dbReference>
<gene>
    <name evidence="9" type="ORF">G8759_02405</name>
</gene>
<sequence length="477" mass="54859">MLFSSAIFLFLYLPTFLVIYYIIPRDWRNAFLFFASLFFYAWGETLVVLILLLSAFINFFAGRLIEQGQRKTGLLLSLIGSLSLLVYYKYANFLFNSLKSIAKLLMIPGADEINLAEIALPIGISFYTFQGISYTLDIYWGHIRANRNFLDYGTYVAMFPHQIAGPIVRYADIAPELTKRTVTIEKFGSGAERFIIGLAKKILIANTFAGVADVIFSAPTTSYSTATAWLGIVFYALQIYYDFSGYSDMAIGLGKMLGFDFKENFNYPYIAHSVQDFWRRWHISLSSWFRDYLYIPLGGNRRSRVRVYGNLLLVFFITGLWHGASWNFIVWGLYHGLFLLIERAGLSKRLLRVWPPVAHVYTLLVVLVGWVFFRIDNLSDAINYLQKMIGVGPVVTVEAFAPSYFMNIETVVILLLGILLATPIYNRFHQWWMRRAPYFPARLVSDSLYTVGLLALFVTTIMYLAADTYNPFIYFRF</sequence>
<feature type="transmembrane region" description="Helical" evidence="8">
    <location>
        <begin position="30"/>
        <end position="61"/>
    </location>
</feature>
<accession>A0A6G9AGG3</accession>
<evidence type="ECO:0000256" key="3">
    <source>
        <dbReference type="ARBA" id="ARBA00022475"/>
    </source>
</evidence>
<feature type="transmembrane region" description="Helical" evidence="8">
    <location>
        <begin position="354"/>
        <end position="373"/>
    </location>
</feature>
<feature type="transmembrane region" description="Helical" evidence="8">
    <location>
        <begin position="448"/>
        <end position="466"/>
    </location>
</feature>
<keyword evidence="10" id="KW-1185">Reference proteome</keyword>
<evidence type="ECO:0000313" key="10">
    <source>
        <dbReference type="Proteomes" id="UP000501802"/>
    </source>
</evidence>
<feature type="transmembrane region" description="Helical" evidence="8">
    <location>
        <begin position="73"/>
        <end position="90"/>
    </location>
</feature>
<dbReference type="AlphaFoldDB" id="A0A6G9AGG3"/>
<evidence type="ECO:0000256" key="2">
    <source>
        <dbReference type="ARBA" id="ARBA00010323"/>
    </source>
</evidence>
<keyword evidence="7" id="KW-0808">Transferase</keyword>
<dbReference type="InterPro" id="IPR028362">
    <property type="entry name" value="AlgI"/>
</dbReference>
<keyword evidence="6 7" id="KW-0472">Membrane</keyword>
<dbReference type="PIRSF" id="PIRSF016636">
    <property type="entry name" value="AlgI_DltB"/>
    <property type="match status" value="1"/>
</dbReference>
<feature type="transmembrane region" description="Helical" evidence="8">
    <location>
        <begin position="411"/>
        <end position="428"/>
    </location>
</feature>
<dbReference type="PIRSF" id="PIRSF500217">
    <property type="entry name" value="AlgI"/>
    <property type="match status" value="1"/>
</dbReference>
<dbReference type="PANTHER" id="PTHR13285">
    <property type="entry name" value="ACYLTRANSFERASE"/>
    <property type="match status" value="1"/>
</dbReference>
<dbReference type="Proteomes" id="UP000501802">
    <property type="component" value="Chromosome"/>
</dbReference>
<comment type="similarity">
    <text evidence="2 7">Belongs to the membrane-bound acyltransferase family.</text>
</comment>
<dbReference type="InterPro" id="IPR024194">
    <property type="entry name" value="Ac/AlaTfrase_AlgI/DltB"/>
</dbReference>
<evidence type="ECO:0000256" key="6">
    <source>
        <dbReference type="ARBA" id="ARBA00023136"/>
    </source>
</evidence>
<dbReference type="KEGG" id="spib:G8759_02405"/>